<dbReference type="EMBL" id="JAUSQL010000001">
    <property type="protein sequence ID" value="MDP9831539.1"/>
    <property type="molecule type" value="Genomic_DNA"/>
</dbReference>
<dbReference type="PANTHER" id="PTHR37309:SF1">
    <property type="entry name" value="SLR0284 PROTEIN"/>
    <property type="match status" value="1"/>
</dbReference>
<dbReference type="PANTHER" id="PTHR37309">
    <property type="entry name" value="SLR0284 PROTEIN"/>
    <property type="match status" value="1"/>
</dbReference>
<feature type="transmembrane region" description="Helical" evidence="1">
    <location>
        <begin position="40"/>
        <end position="61"/>
    </location>
</feature>
<gene>
    <name evidence="2" type="ORF">J2S45_000218</name>
</gene>
<accession>A0ABT9PGM4</accession>
<evidence type="ECO:0000256" key="1">
    <source>
        <dbReference type="SAM" id="Phobius"/>
    </source>
</evidence>
<feature type="transmembrane region" description="Helical" evidence="1">
    <location>
        <begin position="107"/>
        <end position="130"/>
    </location>
</feature>
<feature type="transmembrane region" description="Helical" evidence="1">
    <location>
        <begin position="73"/>
        <end position="95"/>
    </location>
</feature>
<keyword evidence="3" id="KW-1185">Reference proteome</keyword>
<dbReference type="Proteomes" id="UP001230145">
    <property type="component" value="Unassembled WGS sequence"/>
</dbReference>
<dbReference type="InterPro" id="IPR007165">
    <property type="entry name" value="Phage_holin_4_2"/>
</dbReference>
<evidence type="ECO:0000313" key="3">
    <source>
        <dbReference type="Proteomes" id="UP001230145"/>
    </source>
</evidence>
<name>A0ABT9PGM4_9ACTO</name>
<keyword evidence="1" id="KW-0812">Transmembrane</keyword>
<reference evidence="2 3" key="1">
    <citation type="submission" date="2023-07" db="EMBL/GenBank/DDBJ databases">
        <title>Sequencing the genomes of 1000 actinobacteria strains.</title>
        <authorList>
            <person name="Klenk H.-P."/>
        </authorList>
    </citation>
    <scope>NUCLEOTIDE SEQUENCE [LARGE SCALE GENOMIC DNA]</scope>
    <source>
        <strain evidence="2 3">DSM 19515</strain>
    </source>
</reference>
<dbReference type="Pfam" id="PF04020">
    <property type="entry name" value="Phage_holin_4_2"/>
    <property type="match status" value="1"/>
</dbReference>
<feature type="transmembrane region" description="Helical" evidence="1">
    <location>
        <begin position="12"/>
        <end position="28"/>
    </location>
</feature>
<protein>
    <submittedName>
        <fullName evidence="2">Membrane protein</fullName>
    </submittedName>
</protein>
<organism evidence="2 3">
    <name type="scientific">Trueperella abortisuis</name>
    <dbReference type="NCBI Taxonomy" id="445930"/>
    <lineage>
        <taxon>Bacteria</taxon>
        <taxon>Bacillati</taxon>
        <taxon>Actinomycetota</taxon>
        <taxon>Actinomycetes</taxon>
        <taxon>Actinomycetales</taxon>
        <taxon>Actinomycetaceae</taxon>
        <taxon>Trueperella</taxon>
    </lineage>
</organism>
<comment type="caution">
    <text evidence="2">The sequence shown here is derived from an EMBL/GenBank/DDBJ whole genome shotgun (WGS) entry which is preliminary data.</text>
</comment>
<evidence type="ECO:0000313" key="2">
    <source>
        <dbReference type="EMBL" id="MDP9831539.1"/>
    </source>
</evidence>
<keyword evidence="1" id="KW-1133">Transmembrane helix</keyword>
<sequence length="132" mass="14017">MSFLGRTVTNGLALWITTIILPGIRLVGPEDGPLAGLGPVGRMVVYFLLAGAVLALVNTFVRPFVMLISLPFYVVTLGLFFVVVNALMLMLTAWITGYFELSLVVDGFGWALAGGVVVGVVNWISALVTASE</sequence>
<proteinExistence type="predicted"/>
<dbReference type="RefSeq" id="WP_270973476.1">
    <property type="nucleotide sequence ID" value="NZ_CP133407.1"/>
</dbReference>
<keyword evidence="1" id="KW-0472">Membrane</keyword>